<dbReference type="Gene3D" id="3.40.50.10480">
    <property type="entry name" value="Probable brix-domain ribosomal biogenesis protein"/>
    <property type="match status" value="1"/>
</dbReference>
<dbReference type="GO" id="GO:0000460">
    <property type="term" value="P:maturation of 5.8S rRNA"/>
    <property type="evidence" value="ECO:0007669"/>
    <property type="project" value="TreeGrafter"/>
</dbReference>
<dbReference type="AlphaFoldDB" id="A0AAV5RUH0"/>
<gene>
    <name evidence="3" type="ORF">DAKH74_009530</name>
</gene>
<evidence type="ECO:0000256" key="1">
    <source>
        <dbReference type="SAM" id="MobiDB-lite"/>
    </source>
</evidence>
<sequence>MVNEINIANKLKRQELFAEIKDQKNKERHTMRRQRAKEERENPELKEKRLKENVTRTIDTMRVYDETIAQTNVDSDDEDGEDADAEDEDDLMRFFNTNQRDHPPKIFLTTNVNAKKAAYEFANVLIEVLPNVQFVKRKFGIKLKEIAEMCNKRNFTDMVIINEDKKKVTGLTFMHLPEGPTFYFKVSSYVEVKRIAGHGRPTSHIPELVLNNFQTKLGKTVGRLFQSIFPQNPDIEGRQVITLHNQRDYIFFRRHRYMFRDEEKVGLQELGPQFTLKLRRLQRGLREETEWEHRPEMDKDKKKFYL</sequence>
<feature type="compositionally biased region" description="Basic residues" evidence="1">
    <location>
        <begin position="26"/>
        <end position="35"/>
    </location>
</feature>
<evidence type="ECO:0000313" key="4">
    <source>
        <dbReference type="Proteomes" id="UP001377567"/>
    </source>
</evidence>
<dbReference type="PROSITE" id="PS50833">
    <property type="entry name" value="BRIX"/>
    <property type="match status" value="1"/>
</dbReference>
<dbReference type="PANTHER" id="PTHR22734:SF3">
    <property type="entry name" value="RIBOSOME PRODUCTION FACTOR 1"/>
    <property type="match status" value="1"/>
</dbReference>
<comment type="caution">
    <text evidence="3">The sequence shown here is derived from an EMBL/GenBank/DDBJ whole genome shotgun (WGS) entry which is preliminary data.</text>
</comment>
<organism evidence="3 4">
    <name type="scientific">Maudiozyma humilis</name>
    <name type="common">Sour dough yeast</name>
    <name type="synonym">Kazachstania humilis</name>
    <dbReference type="NCBI Taxonomy" id="51915"/>
    <lineage>
        <taxon>Eukaryota</taxon>
        <taxon>Fungi</taxon>
        <taxon>Dikarya</taxon>
        <taxon>Ascomycota</taxon>
        <taxon>Saccharomycotina</taxon>
        <taxon>Saccharomycetes</taxon>
        <taxon>Saccharomycetales</taxon>
        <taxon>Saccharomycetaceae</taxon>
        <taxon>Maudiozyma</taxon>
    </lineage>
</organism>
<feature type="compositionally biased region" description="Basic and acidic residues" evidence="1">
    <location>
        <begin position="36"/>
        <end position="52"/>
    </location>
</feature>
<evidence type="ECO:0000313" key="3">
    <source>
        <dbReference type="EMBL" id="GMM54337.1"/>
    </source>
</evidence>
<feature type="domain" description="Brix" evidence="2">
    <location>
        <begin position="104"/>
        <end position="287"/>
    </location>
</feature>
<feature type="region of interest" description="Disordered" evidence="1">
    <location>
        <begin position="20"/>
        <end position="52"/>
    </location>
</feature>
<reference evidence="3 4" key="1">
    <citation type="journal article" date="2023" name="Elife">
        <title>Identification of key yeast species and microbe-microbe interactions impacting larval growth of Drosophila in the wild.</title>
        <authorList>
            <person name="Mure A."/>
            <person name="Sugiura Y."/>
            <person name="Maeda R."/>
            <person name="Honda K."/>
            <person name="Sakurai N."/>
            <person name="Takahashi Y."/>
            <person name="Watada M."/>
            <person name="Katoh T."/>
            <person name="Gotoh A."/>
            <person name="Gotoh Y."/>
            <person name="Taniguchi I."/>
            <person name="Nakamura K."/>
            <person name="Hayashi T."/>
            <person name="Katayama T."/>
            <person name="Uemura T."/>
            <person name="Hattori Y."/>
        </authorList>
    </citation>
    <scope>NUCLEOTIDE SEQUENCE [LARGE SCALE GENOMIC DNA]</scope>
    <source>
        <strain evidence="3 4">KH-74</strain>
    </source>
</reference>
<accession>A0AAV5RUH0</accession>
<dbReference type="GO" id="GO:0000470">
    <property type="term" value="P:maturation of LSU-rRNA"/>
    <property type="evidence" value="ECO:0007669"/>
    <property type="project" value="TreeGrafter"/>
</dbReference>
<keyword evidence="4" id="KW-1185">Reference proteome</keyword>
<dbReference type="SUPFAM" id="SSF52954">
    <property type="entry name" value="Class II aaRS ABD-related"/>
    <property type="match status" value="1"/>
</dbReference>
<dbReference type="FunFam" id="3.40.50.10480:FF:000002">
    <property type="entry name" value="Ribosome production factor 1"/>
    <property type="match status" value="1"/>
</dbReference>
<dbReference type="PANTHER" id="PTHR22734">
    <property type="entry name" value="U3 SMALL NUCLEOLAR RIBONUCLEOPROTEIN PROTEIN IMP4"/>
    <property type="match status" value="1"/>
</dbReference>
<dbReference type="EMBL" id="BTGD01000001">
    <property type="protein sequence ID" value="GMM54337.1"/>
    <property type="molecule type" value="Genomic_DNA"/>
</dbReference>
<dbReference type="GO" id="GO:0030687">
    <property type="term" value="C:preribosome, large subunit precursor"/>
    <property type="evidence" value="ECO:0007669"/>
    <property type="project" value="TreeGrafter"/>
</dbReference>
<dbReference type="InterPro" id="IPR044281">
    <property type="entry name" value="IMP4/RPF1"/>
</dbReference>
<dbReference type="Pfam" id="PF04427">
    <property type="entry name" value="Brix"/>
    <property type="match status" value="1"/>
</dbReference>
<protein>
    <submittedName>
        <fullName evidence="3">rRNA-binding ribosome biosynthesis protein</fullName>
    </submittedName>
</protein>
<proteinExistence type="predicted"/>
<name>A0AAV5RUH0_MAUHU</name>
<dbReference type="Proteomes" id="UP001377567">
    <property type="component" value="Unassembled WGS sequence"/>
</dbReference>
<evidence type="ECO:0000259" key="2">
    <source>
        <dbReference type="PROSITE" id="PS50833"/>
    </source>
</evidence>
<dbReference type="SMART" id="SM00879">
    <property type="entry name" value="Brix"/>
    <property type="match status" value="1"/>
</dbReference>
<dbReference type="GO" id="GO:0005730">
    <property type="term" value="C:nucleolus"/>
    <property type="evidence" value="ECO:0007669"/>
    <property type="project" value="TreeGrafter"/>
</dbReference>
<dbReference type="GO" id="GO:0042134">
    <property type="term" value="F:rRNA primary transcript binding"/>
    <property type="evidence" value="ECO:0007669"/>
    <property type="project" value="InterPro"/>
</dbReference>
<dbReference type="InterPro" id="IPR007109">
    <property type="entry name" value="Brix"/>
</dbReference>